<gene>
    <name evidence="3" type="ORF">SAMN05216559_2794</name>
</gene>
<reference evidence="3 4" key="1">
    <citation type="submission" date="2016-10" db="EMBL/GenBank/DDBJ databases">
        <authorList>
            <person name="de Groot N.N."/>
        </authorList>
    </citation>
    <scope>NUCLEOTIDE SEQUENCE [LARGE SCALE GENOMIC DNA]</scope>
    <source>
        <strain evidence="3 4">CGMCC 1.10457</strain>
    </source>
</reference>
<keyword evidence="2" id="KW-0812">Transmembrane</keyword>
<evidence type="ECO:0000313" key="4">
    <source>
        <dbReference type="Proteomes" id="UP000199062"/>
    </source>
</evidence>
<accession>A0A1I6LJ93</accession>
<feature type="region of interest" description="Disordered" evidence="1">
    <location>
        <begin position="69"/>
        <end position="89"/>
    </location>
</feature>
<evidence type="ECO:0000256" key="2">
    <source>
        <dbReference type="SAM" id="Phobius"/>
    </source>
</evidence>
<dbReference type="STRING" id="767519.SAMN05216559_2794"/>
<keyword evidence="2" id="KW-0472">Membrane</keyword>
<dbReference type="Proteomes" id="UP000199062">
    <property type="component" value="Unassembled WGS sequence"/>
</dbReference>
<dbReference type="EMBL" id="FOZK01000002">
    <property type="protein sequence ID" value="SFS03506.1"/>
    <property type="molecule type" value="Genomic_DNA"/>
</dbReference>
<evidence type="ECO:0000256" key="1">
    <source>
        <dbReference type="SAM" id="MobiDB-lite"/>
    </source>
</evidence>
<name>A0A1I6LJ93_9EURY</name>
<proteinExistence type="predicted"/>
<feature type="compositionally biased region" description="Basic and acidic residues" evidence="1">
    <location>
        <begin position="79"/>
        <end position="89"/>
    </location>
</feature>
<keyword evidence="4" id="KW-1185">Reference proteome</keyword>
<sequence>MKGPGLFSMLQIVAGMSMAGPMYVLGFQMVMNGNAPGGLAFFALGLVAMFAPTYLVRKIGGPRTWIRRRLGRTGSGSDGEERFDPLKDR</sequence>
<feature type="transmembrane region" description="Helical" evidence="2">
    <location>
        <begin position="37"/>
        <end position="56"/>
    </location>
</feature>
<dbReference type="OrthoDB" id="157531at2157"/>
<dbReference type="RefSeq" id="WP_089817101.1">
    <property type="nucleotide sequence ID" value="NZ_FOZK01000002.1"/>
</dbReference>
<feature type="transmembrane region" description="Helical" evidence="2">
    <location>
        <begin position="12"/>
        <end position="31"/>
    </location>
</feature>
<protein>
    <submittedName>
        <fullName evidence="3">Uncharacterized protein</fullName>
    </submittedName>
</protein>
<dbReference type="AlphaFoldDB" id="A0A1I6LJ93"/>
<organism evidence="3 4">
    <name type="scientific">Halomicrobium zhouii</name>
    <dbReference type="NCBI Taxonomy" id="767519"/>
    <lineage>
        <taxon>Archaea</taxon>
        <taxon>Methanobacteriati</taxon>
        <taxon>Methanobacteriota</taxon>
        <taxon>Stenosarchaea group</taxon>
        <taxon>Halobacteria</taxon>
        <taxon>Halobacteriales</taxon>
        <taxon>Haloarculaceae</taxon>
        <taxon>Halomicrobium</taxon>
    </lineage>
</organism>
<evidence type="ECO:0000313" key="3">
    <source>
        <dbReference type="EMBL" id="SFS03506.1"/>
    </source>
</evidence>
<keyword evidence="2" id="KW-1133">Transmembrane helix</keyword>